<dbReference type="PANTHER" id="PTHR45626">
    <property type="entry name" value="TRANSCRIPTION TERMINATION FACTOR 2-RELATED"/>
    <property type="match status" value="1"/>
</dbReference>
<reference evidence="7" key="2">
    <citation type="submission" date="2021-02" db="EMBL/GenBank/DDBJ databases">
        <title>Aspergillus luchuensis mut. kawachii IFO 4304 genome sequence.</title>
        <authorList>
            <person name="Mori K."/>
            <person name="Kadooka C."/>
            <person name="Goto M."/>
            <person name="Futagami T."/>
        </authorList>
    </citation>
    <scope>NUCLEOTIDE SEQUENCE</scope>
    <source>
        <strain evidence="7">IFO 4308</strain>
    </source>
</reference>
<dbReference type="GO" id="GO:0016787">
    <property type="term" value="F:hydrolase activity"/>
    <property type="evidence" value="ECO:0007669"/>
    <property type="project" value="UniProtKB-KW"/>
</dbReference>
<evidence type="ECO:0000313" key="8">
    <source>
        <dbReference type="Proteomes" id="UP000661280"/>
    </source>
</evidence>
<dbReference type="GO" id="GO:0005524">
    <property type="term" value="F:ATP binding"/>
    <property type="evidence" value="ECO:0007669"/>
    <property type="project" value="UniProtKB-KW"/>
</dbReference>
<dbReference type="KEGG" id="aluc:AKAW2_41050S"/>
<feature type="compositionally biased region" description="Basic and acidic residues" evidence="5">
    <location>
        <begin position="282"/>
        <end position="292"/>
    </location>
</feature>
<name>A0A7R7WAF5_ASPKA</name>
<dbReference type="Pfam" id="PF00176">
    <property type="entry name" value="SNF2-rel_dom"/>
    <property type="match status" value="1"/>
</dbReference>
<reference evidence="7" key="1">
    <citation type="submission" date="2021-01" db="EMBL/GenBank/DDBJ databases">
        <authorList>
            <consortium name="Aspergillus luchuensis mut. kawachii IFO 4304 genome sequencing consortium"/>
            <person name="Kazuki M."/>
            <person name="Futagami T."/>
        </authorList>
    </citation>
    <scope>NUCLEOTIDE SEQUENCE</scope>
    <source>
        <strain evidence="7">IFO 4308</strain>
    </source>
</reference>
<evidence type="ECO:0000256" key="4">
    <source>
        <dbReference type="ARBA" id="ARBA00022840"/>
    </source>
</evidence>
<dbReference type="OrthoDB" id="1699231at2759"/>
<gene>
    <name evidence="7" type="ORF">AKAW2_41050S</name>
</gene>
<dbReference type="Gene3D" id="3.40.50.10810">
    <property type="entry name" value="Tandem AAA-ATPase domain"/>
    <property type="match status" value="1"/>
</dbReference>
<dbReference type="GO" id="GO:0006281">
    <property type="term" value="P:DNA repair"/>
    <property type="evidence" value="ECO:0007669"/>
    <property type="project" value="TreeGrafter"/>
</dbReference>
<dbReference type="InterPro" id="IPR038718">
    <property type="entry name" value="SNF2-like_sf"/>
</dbReference>
<sequence length="524" mass="57540">MEGSSEELEQPKITQEAAAGSEDVQESDKQGSSLQSESFDPQQILLEAIDRRRQQYNSRQAFFLSNLGFDIHNSIRHTGNSPSEFLSVPNDQVPAAQTGLDESLFVPQEEYASLYLPSLGPDVPSMSPDDQNFVELLQGLNPEGDTSSPVQQLSQVAPHSSASASQTGNAGTAAAPADDEEDPRLSAPSCKTSRMTLETKAAQQNGLTRSLKLVPGLTYQSGNSILSRNGLIVWRSHLWQMRYAWKKQGNKNTLGRKGWQGERPSKTRVISLSDIDEPNESTSKEAPTEQKSESSNAIPVKPQPKKRRQNRISAEEKRKSKELGLAVVLARQKKREMSKRAPRKRKDRGFDNGIAGPSKRPKRGPLGTKKYLESLLSSGVAEDAHVNASLDAIPASIDKNKMKALKRLVATIPSVDQKEAKSDKKKILEATRKFTCSPRSDGKLGWNIKGMKTSLYHYQLLGAAFMRDRESSSEGPFGGLLCDIMGFGKTIQALANIVDGKPSDPEDPEKTTLIVVPSHLVTHW</sequence>
<dbReference type="EMBL" id="AP024428">
    <property type="protein sequence ID" value="BCR99367.1"/>
    <property type="molecule type" value="Genomic_DNA"/>
</dbReference>
<keyword evidence="4" id="KW-0067">ATP-binding</keyword>
<feature type="compositionally biased region" description="Basic and acidic residues" evidence="5">
    <location>
        <begin position="313"/>
        <end position="322"/>
    </location>
</feature>
<evidence type="ECO:0000256" key="3">
    <source>
        <dbReference type="ARBA" id="ARBA00022806"/>
    </source>
</evidence>
<protein>
    <recommendedName>
        <fullName evidence="6">SNF2 N-terminal domain-containing protein</fullName>
    </recommendedName>
</protein>
<organism evidence="7 8">
    <name type="scientific">Aspergillus kawachii</name>
    <name type="common">White koji mold</name>
    <name type="synonym">Aspergillus awamori var. kawachi</name>
    <dbReference type="NCBI Taxonomy" id="1069201"/>
    <lineage>
        <taxon>Eukaryota</taxon>
        <taxon>Fungi</taxon>
        <taxon>Dikarya</taxon>
        <taxon>Ascomycota</taxon>
        <taxon>Pezizomycotina</taxon>
        <taxon>Eurotiomycetes</taxon>
        <taxon>Eurotiomycetidae</taxon>
        <taxon>Eurotiales</taxon>
        <taxon>Aspergillaceae</taxon>
        <taxon>Aspergillus</taxon>
        <taxon>Aspergillus subgen. Circumdati</taxon>
    </lineage>
</organism>
<feature type="compositionally biased region" description="Polar residues" evidence="5">
    <location>
        <begin position="30"/>
        <end position="41"/>
    </location>
</feature>
<dbReference type="GO" id="GO:0008094">
    <property type="term" value="F:ATP-dependent activity, acting on DNA"/>
    <property type="evidence" value="ECO:0007669"/>
    <property type="project" value="TreeGrafter"/>
</dbReference>
<evidence type="ECO:0000256" key="5">
    <source>
        <dbReference type="SAM" id="MobiDB-lite"/>
    </source>
</evidence>
<feature type="region of interest" description="Disordered" evidence="5">
    <location>
        <begin position="251"/>
        <end position="367"/>
    </location>
</feature>
<keyword evidence="8" id="KW-1185">Reference proteome</keyword>
<dbReference type="GeneID" id="64960689"/>
<feature type="compositionally biased region" description="Basic residues" evidence="5">
    <location>
        <begin position="331"/>
        <end position="347"/>
    </location>
</feature>
<dbReference type="GO" id="GO:0005634">
    <property type="term" value="C:nucleus"/>
    <property type="evidence" value="ECO:0007669"/>
    <property type="project" value="TreeGrafter"/>
</dbReference>
<dbReference type="RefSeq" id="XP_041543130.1">
    <property type="nucleotide sequence ID" value="XM_041689447.1"/>
</dbReference>
<dbReference type="InterPro" id="IPR000330">
    <property type="entry name" value="SNF2_N"/>
</dbReference>
<feature type="domain" description="SNF2 N-terminal" evidence="6">
    <location>
        <begin position="458"/>
        <end position="524"/>
    </location>
</feature>
<dbReference type="InterPro" id="IPR027417">
    <property type="entry name" value="P-loop_NTPase"/>
</dbReference>
<proteinExistence type="predicted"/>
<dbReference type="Proteomes" id="UP000661280">
    <property type="component" value="Chromosome 4"/>
</dbReference>
<accession>A0A7R7WAF5</accession>
<dbReference type="GO" id="GO:0004386">
    <property type="term" value="F:helicase activity"/>
    <property type="evidence" value="ECO:0007669"/>
    <property type="project" value="UniProtKB-KW"/>
</dbReference>
<feature type="region of interest" description="Disordered" evidence="5">
    <location>
        <begin position="139"/>
        <end position="194"/>
    </location>
</feature>
<feature type="compositionally biased region" description="Polar residues" evidence="5">
    <location>
        <begin position="144"/>
        <end position="170"/>
    </location>
</feature>
<dbReference type="InterPro" id="IPR050628">
    <property type="entry name" value="SNF2_RAD54_helicase_TF"/>
</dbReference>
<evidence type="ECO:0000313" key="7">
    <source>
        <dbReference type="EMBL" id="BCR99367.1"/>
    </source>
</evidence>
<evidence type="ECO:0000256" key="1">
    <source>
        <dbReference type="ARBA" id="ARBA00022741"/>
    </source>
</evidence>
<keyword evidence="3" id="KW-0347">Helicase</keyword>
<keyword evidence="2" id="KW-0378">Hydrolase</keyword>
<dbReference type="SUPFAM" id="SSF52540">
    <property type="entry name" value="P-loop containing nucleoside triphosphate hydrolases"/>
    <property type="match status" value="1"/>
</dbReference>
<evidence type="ECO:0000259" key="6">
    <source>
        <dbReference type="Pfam" id="PF00176"/>
    </source>
</evidence>
<feature type="region of interest" description="Disordered" evidence="5">
    <location>
        <begin position="1"/>
        <end position="41"/>
    </location>
</feature>
<keyword evidence="1" id="KW-0547">Nucleotide-binding</keyword>
<evidence type="ECO:0000256" key="2">
    <source>
        <dbReference type="ARBA" id="ARBA00022801"/>
    </source>
</evidence>
<dbReference type="AlphaFoldDB" id="A0A7R7WAF5"/>
<dbReference type="PANTHER" id="PTHR45626:SF17">
    <property type="entry name" value="HELICASE-LIKE TRANSCRIPTION FACTOR"/>
    <property type="match status" value="1"/>
</dbReference>